<accession>A0A075FMF1</accession>
<sequence length="179" mass="19947">MKMVKPFVIGIAAIPVILAILIIVPMVTMEKIPTSAINSNDNVHIEFTKHDLRLVSFGVTEKSVADMTQVLIIENDGSVQYTEVKDGVNQSLVKSSISDEQMQKLAAMIKETGFMSIPKDSFPIKDDVESYTKFMVKITLNDARTQIFWPDQDATEKFIPPIMTAVEDELVGIIDGIRE</sequence>
<evidence type="ECO:0000313" key="2">
    <source>
        <dbReference type="EMBL" id="AIE90676.1"/>
    </source>
</evidence>
<organism evidence="2">
    <name type="scientific">uncultured marine thaumarchaeote AD1000_05_B01</name>
    <dbReference type="NCBI Taxonomy" id="1455883"/>
    <lineage>
        <taxon>Archaea</taxon>
        <taxon>Nitrososphaerota</taxon>
        <taxon>environmental samples</taxon>
    </lineage>
</organism>
<keyword evidence="1" id="KW-0472">Membrane</keyword>
<evidence type="ECO:0000256" key="1">
    <source>
        <dbReference type="SAM" id="Phobius"/>
    </source>
</evidence>
<proteinExistence type="predicted"/>
<name>A0A075FMF1_9ARCH</name>
<protein>
    <submittedName>
        <fullName evidence="2">Uncharacterized protein</fullName>
    </submittedName>
</protein>
<feature type="transmembrane region" description="Helical" evidence="1">
    <location>
        <begin position="7"/>
        <end position="27"/>
    </location>
</feature>
<keyword evidence="1" id="KW-0812">Transmembrane</keyword>
<dbReference type="AlphaFoldDB" id="A0A075FMF1"/>
<dbReference type="EMBL" id="KF900316">
    <property type="protein sequence ID" value="AIE90676.1"/>
    <property type="molecule type" value="Genomic_DNA"/>
</dbReference>
<keyword evidence="1" id="KW-1133">Transmembrane helix</keyword>
<reference evidence="2" key="1">
    <citation type="journal article" date="2014" name="Genome Biol. Evol.">
        <title>Pangenome evidence for extensive interdomain horizontal transfer affecting lineage core and shell genes in uncultured planktonic thaumarchaeota and euryarchaeota.</title>
        <authorList>
            <person name="Deschamps P."/>
            <person name="Zivanovic Y."/>
            <person name="Moreira D."/>
            <person name="Rodriguez-Valera F."/>
            <person name="Lopez-Garcia P."/>
        </authorList>
    </citation>
    <scope>NUCLEOTIDE SEQUENCE</scope>
</reference>